<dbReference type="EMBL" id="JBHTCG010000055">
    <property type="protein sequence ID" value="MFC7388216.1"/>
    <property type="molecule type" value="Genomic_DNA"/>
</dbReference>
<comment type="caution">
    <text evidence="5">The sequence shown here is derived from an EMBL/GenBank/DDBJ whole genome shotgun (WGS) entry which is preliminary data.</text>
</comment>
<dbReference type="SMART" id="SM00382">
    <property type="entry name" value="AAA"/>
    <property type="match status" value="1"/>
</dbReference>
<dbReference type="Pfam" id="PF22977">
    <property type="entry name" value="WHD"/>
    <property type="match status" value="1"/>
</dbReference>
<proteinExistence type="inferred from homology"/>
<comment type="similarity">
    <text evidence="1">Belongs to the AAA ATPase family.</text>
</comment>
<dbReference type="InterPro" id="IPR003593">
    <property type="entry name" value="AAA+_ATPase"/>
</dbReference>
<dbReference type="InterPro" id="IPR054472">
    <property type="entry name" value="WHD"/>
</dbReference>
<dbReference type="SUPFAM" id="SSF52540">
    <property type="entry name" value="P-loop containing nucleoside triphosphate hydrolases"/>
    <property type="match status" value="1"/>
</dbReference>
<keyword evidence="2" id="KW-0547">Nucleotide-binding</keyword>
<organism evidence="5 6">
    <name type="scientific">Sphaerisporangium rhizosphaerae</name>
    <dbReference type="NCBI Taxonomy" id="2269375"/>
    <lineage>
        <taxon>Bacteria</taxon>
        <taxon>Bacillati</taxon>
        <taxon>Actinomycetota</taxon>
        <taxon>Actinomycetes</taxon>
        <taxon>Streptosporangiales</taxon>
        <taxon>Streptosporangiaceae</taxon>
        <taxon>Sphaerisporangium</taxon>
    </lineage>
</organism>
<keyword evidence="6" id="KW-1185">Reference proteome</keyword>
<dbReference type="Proteomes" id="UP001596496">
    <property type="component" value="Unassembled WGS sequence"/>
</dbReference>
<feature type="domain" description="AAA+ ATPase" evidence="4">
    <location>
        <begin position="479"/>
        <end position="608"/>
    </location>
</feature>
<evidence type="ECO:0000256" key="1">
    <source>
        <dbReference type="ARBA" id="ARBA00006914"/>
    </source>
</evidence>
<accession>A0ABW2PM06</accession>
<evidence type="ECO:0000256" key="3">
    <source>
        <dbReference type="ARBA" id="ARBA00022840"/>
    </source>
</evidence>
<dbReference type="PANTHER" id="PTHR23073">
    <property type="entry name" value="26S PROTEASOME REGULATORY SUBUNIT"/>
    <property type="match status" value="1"/>
</dbReference>
<dbReference type="Gene3D" id="1.10.8.60">
    <property type="match status" value="1"/>
</dbReference>
<dbReference type="InterPro" id="IPR027417">
    <property type="entry name" value="P-loop_NTPase"/>
</dbReference>
<evidence type="ECO:0000256" key="2">
    <source>
        <dbReference type="ARBA" id="ARBA00022741"/>
    </source>
</evidence>
<dbReference type="CDD" id="cd19481">
    <property type="entry name" value="RecA-like_protease"/>
    <property type="match status" value="1"/>
</dbReference>
<sequence>MDDAPDNGLEILVARLDVHLRGAVDRVLASYGPEPAGDPFRGLYISQPDIVHLLATWDAHPVQAPRGMSPLSDMLDARSRPARLADAYGLTGFELELLIMAMSPDLHPRYERVYAFLQDDVSRRRPGADLALALLTGSFEERIARRAHLVADAPLIRHGLVDLIDDAPETPAWSRPLRADEAVTRHLLGIPGLGAALRSCCALVDPSGATGATGLLDPSDRHAGRGPVDMPGEIPLAALTGDGERPLRLYLPGPDAAARRRLATGLAAQAGVPLLVADLARLSGENLDRLLPLTVREAGLRGAVLLAESFDDVAEEDRDRVAASLAEHRAVTLLGGTAPPPARSGWVTVPLQTRPPGTAERRREWERSLAALGVTLSEDELDQLAGRFQLAPEEVRGAVTAARLRSAEPDLPGLLTAARAQCGTSLTGLARRIEPVHDWADLVLPDDAVRQLEEIRQQVAHRHQVLSTWGFGRRLSLGKGVTALFTGVSGTGKTTAAEIIAGDLGLDLYKIDLSGVVSKYIGETEKNLARIFSARDAVLFFDEADALFGKRSEVRDSHDRYANIEIAYLLQRMEEYEGVAILASNLRQNMDDAFVRRLQFVVEFPFPGEEQRALIWKAHFPPESEVDSGVDLSMLARGMRISGGTIKNIVLAAAYLAAARGPAPISMDDLLHAARREYHKMGRVLTDDDLAPWTEGAPAAAADPAPATIAQAARA</sequence>
<dbReference type="Gene3D" id="3.40.50.300">
    <property type="entry name" value="P-loop containing nucleotide triphosphate hydrolases"/>
    <property type="match status" value="1"/>
</dbReference>
<evidence type="ECO:0000313" key="5">
    <source>
        <dbReference type="EMBL" id="MFC7388216.1"/>
    </source>
</evidence>
<dbReference type="RefSeq" id="WP_380832263.1">
    <property type="nucleotide sequence ID" value="NZ_JBHTCG010000055.1"/>
</dbReference>
<keyword evidence="3" id="KW-0067">ATP-binding</keyword>
<gene>
    <name evidence="5" type="ORF">ACFQSB_38830</name>
</gene>
<dbReference type="InterPro" id="IPR003959">
    <property type="entry name" value="ATPase_AAA_core"/>
</dbReference>
<name>A0ABW2PM06_9ACTN</name>
<dbReference type="InterPro" id="IPR050221">
    <property type="entry name" value="26S_Proteasome_ATPase"/>
</dbReference>
<dbReference type="Pfam" id="PF00004">
    <property type="entry name" value="AAA"/>
    <property type="match status" value="1"/>
</dbReference>
<protein>
    <submittedName>
        <fullName evidence="5">AAA family ATPase</fullName>
    </submittedName>
</protein>
<evidence type="ECO:0000259" key="4">
    <source>
        <dbReference type="SMART" id="SM00382"/>
    </source>
</evidence>
<evidence type="ECO:0000313" key="6">
    <source>
        <dbReference type="Proteomes" id="UP001596496"/>
    </source>
</evidence>
<reference evidence="6" key="1">
    <citation type="journal article" date="2019" name="Int. J. Syst. Evol. Microbiol.">
        <title>The Global Catalogue of Microorganisms (GCM) 10K type strain sequencing project: providing services to taxonomists for standard genome sequencing and annotation.</title>
        <authorList>
            <consortium name="The Broad Institute Genomics Platform"/>
            <consortium name="The Broad Institute Genome Sequencing Center for Infectious Disease"/>
            <person name="Wu L."/>
            <person name="Ma J."/>
        </authorList>
    </citation>
    <scope>NUCLEOTIDE SEQUENCE [LARGE SCALE GENOMIC DNA]</scope>
    <source>
        <strain evidence="6">CECT 7649</strain>
    </source>
</reference>